<evidence type="ECO:0000313" key="11">
    <source>
        <dbReference type="Proteomes" id="UP000598467"/>
    </source>
</evidence>
<evidence type="ECO:0000256" key="3">
    <source>
        <dbReference type="ARBA" id="ARBA00022475"/>
    </source>
</evidence>
<evidence type="ECO:0000256" key="8">
    <source>
        <dbReference type="ARBA" id="ARBA00037998"/>
    </source>
</evidence>
<dbReference type="GO" id="GO:0006865">
    <property type="term" value="P:amino acid transport"/>
    <property type="evidence" value="ECO:0007669"/>
    <property type="project" value="UniProtKB-KW"/>
</dbReference>
<dbReference type="GO" id="GO:0005886">
    <property type="term" value="C:plasma membrane"/>
    <property type="evidence" value="ECO:0007669"/>
    <property type="project" value="UniProtKB-SubCell"/>
</dbReference>
<keyword evidence="5" id="KW-0029">Amino-acid transport</keyword>
<comment type="caution">
    <text evidence="10">The sequence shown here is derived from an EMBL/GenBank/DDBJ whole genome shotgun (WGS) entry which is preliminary data.</text>
</comment>
<gene>
    <name evidence="10" type="ORF">HK439_08645</name>
</gene>
<keyword evidence="4 9" id="KW-0812">Transmembrane</keyword>
<comment type="subcellular location">
    <subcellularLocation>
        <location evidence="1">Cell membrane</location>
        <topology evidence="1">Multi-pass membrane protein</topology>
    </subcellularLocation>
</comment>
<feature type="transmembrane region" description="Helical" evidence="9">
    <location>
        <begin position="6"/>
        <end position="28"/>
    </location>
</feature>
<keyword evidence="2" id="KW-0813">Transport</keyword>
<feature type="transmembrane region" description="Helical" evidence="9">
    <location>
        <begin position="135"/>
        <end position="157"/>
    </location>
</feature>
<dbReference type="Proteomes" id="UP000598467">
    <property type="component" value="Unassembled WGS sequence"/>
</dbReference>
<feature type="transmembrane region" description="Helical" evidence="9">
    <location>
        <begin position="265"/>
        <end position="285"/>
    </location>
</feature>
<protein>
    <submittedName>
        <fullName evidence="10">Branched-chain amino acid ABC transporter permease</fullName>
    </submittedName>
</protein>
<name>A0A926NZT5_9HYPH</name>
<dbReference type="PANTHER" id="PTHR11795:SF451">
    <property type="entry name" value="ABC TRANSPORTER PERMEASE PROTEIN"/>
    <property type="match status" value="1"/>
</dbReference>
<feature type="transmembrane region" description="Helical" evidence="9">
    <location>
        <begin position="183"/>
        <end position="209"/>
    </location>
</feature>
<feature type="transmembrane region" description="Helical" evidence="9">
    <location>
        <begin position="215"/>
        <end position="232"/>
    </location>
</feature>
<dbReference type="InterPro" id="IPR001851">
    <property type="entry name" value="ABC_transp_permease"/>
</dbReference>
<evidence type="ECO:0000313" key="10">
    <source>
        <dbReference type="EMBL" id="MBD1546328.1"/>
    </source>
</evidence>
<evidence type="ECO:0000256" key="6">
    <source>
        <dbReference type="ARBA" id="ARBA00022989"/>
    </source>
</evidence>
<organism evidence="10 11">
    <name type="scientific">Roseibium aggregatum</name>
    <dbReference type="NCBI Taxonomy" id="187304"/>
    <lineage>
        <taxon>Bacteria</taxon>
        <taxon>Pseudomonadati</taxon>
        <taxon>Pseudomonadota</taxon>
        <taxon>Alphaproteobacteria</taxon>
        <taxon>Hyphomicrobiales</taxon>
        <taxon>Stappiaceae</taxon>
        <taxon>Roseibium</taxon>
    </lineage>
</organism>
<evidence type="ECO:0000256" key="1">
    <source>
        <dbReference type="ARBA" id="ARBA00004651"/>
    </source>
</evidence>
<dbReference type="GO" id="GO:0022857">
    <property type="term" value="F:transmembrane transporter activity"/>
    <property type="evidence" value="ECO:0007669"/>
    <property type="project" value="InterPro"/>
</dbReference>
<proteinExistence type="inferred from homology"/>
<reference evidence="10" key="1">
    <citation type="submission" date="2020-05" db="EMBL/GenBank/DDBJ databases">
        <title>Identification of trans-AT polyketide cluster in two marine bacteria, producers of a novel glutaramide-containing polyketide sesbanimide D and analogs.</title>
        <authorList>
            <person name="Kacar D."/>
            <person name="Rodriguez P."/>
            <person name="Canedo L."/>
            <person name="Gonzalez E."/>
            <person name="Galan B."/>
            <person name="De La Calle F."/>
            <person name="Garcia J.L."/>
        </authorList>
    </citation>
    <scope>NUCLEOTIDE SEQUENCE</scope>
    <source>
        <strain evidence="10">PHM038</strain>
    </source>
</reference>
<feature type="transmembrane region" description="Helical" evidence="9">
    <location>
        <begin position="95"/>
        <end position="115"/>
    </location>
</feature>
<evidence type="ECO:0000256" key="5">
    <source>
        <dbReference type="ARBA" id="ARBA00022970"/>
    </source>
</evidence>
<dbReference type="CDD" id="cd06582">
    <property type="entry name" value="TM_PBP1_LivH_like"/>
    <property type="match status" value="1"/>
</dbReference>
<evidence type="ECO:0000256" key="4">
    <source>
        <dbReference type="ARBA" id="ARBA00022692"/>
    </source>
</evidence>
<comment type="similarity">
    <text evidence="8">Belongs to the binding-protein-dependent transport system permease family. LivHM subfamily.</text>
</comment>
<accession>A0A926NZT5</accession>
<keyword evidence="6 9" id="KW-1133">Transmembrane helix</keyword>
<dbReference type="EMBL" id="JABFCZ010000008">
    <property type="protein sequence ID" value="MBD1546328.1"/>
    <property type="molecule type" value="Genomic_DNA"/>
</dbReference>
<dbReference type="RefSeq" id="WP_190290998.1">
    <property type="nucleotide sequence ID" value="NZ_JABFCZ010000008.1"/>
</dbReference>
<feature type="transmembrane region" description="Helical" evidence="9">
    <location>
        <begin position="239"/>
        <end position="259"/>
    </location>
</feature>
<dbReference type="PANTHER" id="PTHR11795">
    <property type="entry name" value="BRANCHED-CHAIN AMINO ACID TRANSPORT SYSTEM PERMEASE PROTEIN LIVH"/>
    <property type="match status" value="1"/>
</dbReference>
<keyword evidence="3" id="KW-1003">Cell membrane</keyword>
<evidence type="ECO:0000256" key="7">
    <source>
        <dbReference type="ARBA" id="ARBA00023136"/>
    </source>
</evidence>
<sequence>MELFIHQVLAGLATGGIYACIALAIVMIYQAIHHLNLAQGEMAMFSTFVAWQLIEWGMPYWAAFVLTLVLSFAAGVAIERIVFRPLHNAPVLSHIVVFIALFSIFNSAAGFIWDFTIKSFPSPFGSQPLFEGAPVSAHDTGMFGVTFVLLILLFLFFRFTRVGLAMRAAAVNPESARLVGIRVGWMVALGWGMAAAIGAVAGMLIAPVVFLEPNMMLSILLYGFAGAVVGGLTSPAGAVVGGFIVGVVENLAGSFIPYIGQELKLTIALALIVAVLMVRPSGLFGSRLVSRV</sequence>
<evidence type="ECO:0000256" key="9">
    <source>
        <dbReference type="SAM" id="Phobius"/>
    </source>
</evidence>
<keyword evidence="7 9" id="KW-0472">Membrane</keyword>
<dbReference type="InterPro" id="IPR052157">
    <property type="entry name" value="BCAA_transport_permease"/>
</dbReference>
<dbReference type="Pfam" id="PF02653">
    <property type="entry name" value="BPD_transp_2"/>
    <property type="match status" value="1"/>
</dbReference>
<evidence type="ECO:0000256" key="2">
    <source>
        <dbReference type="ARBA" id="ARBA00022448"/>
    </source>
</evidence>
<feature type="transmembrane region" description="Helical" evidence="9">
    <location>
        <begin position="60"/>
        <end position="83"/>
    </location>
</feature>
<dbReference type="AlphaFoldDB" id="A0A926NZT5"/>